<protein>
    <recommendedName>
        <fullName evidence="7">H/ACA snoRNP protein NHP2</fullName>
    </recommendedName>
</protein>
<dbReference type="AlphaFoldDB" id="A0A481SXH8"/>
<dbReference type="FunFam" id="3.30.1330.30:FF:000028">
    <property type="entry name" value="H/ACA ribonucleoprotein complex subunit 2-like protein"/>
    <property type="match status" value="1"/>
</dbReference>
<evidence type="ECO:0000256" key="4">
    <source>
        <dbReference type="ARBA" id="ARBA00022552"/>
    </source>
</evidence>
<reference evidence="9" key="1">
    <citation type="journal article" date="2019" name="Sci. Rep.">
        <title>No signal of deleterious mutation accumulation in conserved gene sequences of extant asexual hexapods.</title>
        <authorList>
            <person name="Brandt A."/>
            <person name="Bast J."/>
            <person name="Scheu S."/>
            <person name="Meusemann K."/>
            <person name="Donath A."/>
            <person name="Schuette K."/>
            <person name="Machida R."/>
            <person name="Kraaijeveld K."/>
        </authorList>
    </citation>
    <scope>NUCLEOTIDE SEQUENCE</scope>
    <source>
        <strain evidence="9">OG15828</strain>
    </source>
</reference>
<dbReference type="InterPro" id="IPR004038">
    <property type="entry name" value="Ribosomal_eL8/eL30/eS12/Gad45"/>
</dbReference>
<evidence type="ECO:0000256" key="6">
    <source>
        <dbReference type="ARBA" id="ARBA00023274"/>
    </source>
</evidence>
<evidence type="ECO:0000256" key="2">
    <source>
        <dbReference type="ARBA" id="ARBA00007337"/>
    </source>
</evidence>
<keyword evidence="4" id="KW-0698">rRNA processing</keyword>
<dbReference type="GO" id="GO:0006364">
    <property type="term" value="P:rRNA processing"/>
    <property type="evidence" value="ECO:0007669"/>
    <property type="project" value="UniProtKB-KW"/>
</dbReference>
<dbReference type="EMBL" id="MH799383">
    <property type="protein sequence ID" value="QBH73542.1"/>
    <property type="molecule type" value="mRNA"/>
</dbReference>
<keyword evidence="3" id="KW-0690">Ribosome biogenesis</keyword>
<dbReference type="InterPro" id="IPR018492">
    <property type="entry name" value="Ribosomal_eL8/Nhp2"/>
</dbReference>
<dbReference type="PANTHER" id="PTHR23105">
    <property type="entry name" value="RIBOSOMAL PROTEIN L7AE FAMILY MEMBER"/>
    <property type="match status" value="1"/>
</dbReference>
<accession>A0A481SXH8</accession>
<dbReference type="GO" id="GO:0005730">
    <property type="term" value="C:nucleolus"/>
    <property type="evidence" value="ECO:0007669"/>
    <property type="project" value="UniProtKB-SubCell"/>
</dbReference>
<dbReference type="Gene3D" id="3.30.1330.30">
    <property type="match status" value="1"/>
</dbReference>
<dbReference type="GO" id="GO:1990904">
    <property type="term" value="C:ribonucleoprotein complex"/>
    <property type="evidence" value="ECO:0007669"/>
    <property type="project" value="UniProtKB-KW"/>
</dbReference>
<proteinExistence type="evidence at transcript level"/>
<dbReference type="InterPro" id="IPR050257">
    <property type="entry name" value="eL8/uL1-like"/>
</dbReference>
<sequence length="153" mass="17170">MGKKSVSEADNSVASEGNTELSYEEKLNFISAIAKPMASKKLCKKLYKVMKKASKQKTFLRNGLKDVQTRIRKGETGIVLFAGDVTPIDLMCHMPAVCEEKDIPYCYTPSRADLGTAMGVKRGSVMVMIRPHDDYKELYNELHEELKQLPIPL</sequence>
<dbReference type="PRINTS" id="PR00881">
    <property type="entry name" value="L7ARS6FAMILY"/>
</dbReference>
<dbReference type="GO" id="GO:0003723">
    <property type="term" value="F:RNA binding"/>
    <property type="evidence" value="ECO:0007669"/>
    <property type="project" value="InterPro"/>
</dbReference>
<evidence type="ECO:0000259" key="8">
    <source>
        <dbReference type="Pfam" id="PF01248"/>
    </source>
</evidence>
<evidence type="ECO:0000256" key="1">
    <source>
        <dbReference type="ARBA" id="ARBA00004604"/>
    </source>
</evidence>
<evidence type="ECO:0000256" key="3">
    <source>
        <dbReference type="ARBA" id="ARBA00022517"/>
    </source>
</evidence>
<organism evidence="9">
    <name type="scientific">Franklinothrips vespiformis</name>
    <name type="common">Thrips</name>
    <name type="synonym">Aeolothrips vespiformis</name>
    <dbReference type="NCBI Taxonomy" id="297892"/>
    <lineage>
        <taxon>Eukaryota</taxon>
        <taxon>Metazoa</taxon>
        <taxon>Ecdysozoa</taxon>
        <taxon>Arthropoda</taxon>
        <taxon>Hexapoda</taxon>
        <taxon>Insecta</taxon>
        <taxon>Pterygota</taxon>
        <taxon>Neoptera</taxon>
        <taxon>Paraneoptera</taxon>
        <taxon>Thysanoptera</taxon>
        <taxon>Terebrantia</taxon>
        <taxon>Aeolothripoidea</taxon>
        <taxon>Aeolothripidae</taxon>
        <taxon>Franklinothrips</taxon>
    </lineage>
</organism>
<keyword evidence="6" id="KW-0687">Ribonucleoprotein</keyword>
<dbReference type="InterPro" id="IPR029064">
    <property type="entry name" value="Ribosomal_eL30-like_sf"/>
</dbReference>
<keyword evidence="5" id="KW-0539">Nucleus</keyword>
<feature type="domain" description="Ribosomal protein eL8/eL30/eS12/Gadd45" evidence="8">
    <location>
        <begin position="45"/>
        <end position="138"/>
    </location>
</feature>
<comment type="subcellular location">
    <subcellularLocation>
        <location evidence="1">Nucleus</location>
        <location evidence="1">Nucleolus</location>
    </subcellularLocation>
</comment>
<comment type="similarity">
    <text evidence="2">Belongs to the eukaryotic ribosomal protein eL8 family.</text>
</comment>
<evidence type="ECO:0000256" key="7">
    <source>
        <dbReference type="ARBA" id="ARBA00083355"/>
    </source>
</evidence>
<dbReference type="Pfam" id="PF01248">
    <property type="entry name" value="Ribosomal_L7Ae"/>
    <property type="match status" value="1"/>
</dbReference>
<dbReference type="SUPFAM" id="SSF55315">
    <property type="entry name" value="L30e-like"/>
    <property type="match status" value="1"/>
</dbReference>
<evidence type="ECO:0000313" key="9">
    <source>
        <dbReference type="EMBL" id="QBH73542.1"/>
    </source>
</evidence>
<evidence type="ECO:0000256" key="5">
    <source>
        <dbReference type="ARBA" id="ARBA00023242"/>
    </source>
</evidence>
<name>A0A481SXH8_FRAVS</name>